<organism evidence="3">
    <name type="scientific">bioreactor metagenome</name>
    <dbReference type="NCBI Taxonomy" id="1076179"/>
    <lineage>
        <taxon>unclassified sequences</taxon>
        <taxon>metagenomes</taxon>
        <taxon>ecological metagenomes</taxon>
    </lineage>
</organism>
<dbReference type="InterPro" id="IPR037171">
    <property type="entry name" value="NagB/RpiA_transferase-like"/>
</dbReference>
<comment type="similarity">
    <text evidence="1">Belongs to the 3-oxoacid CoA-transferase subunit A family.</text>
</comment>
<protein>
    <submittedName>
        <fullName evidence="3">3-oxoadipate CoA-transferase subunit A</fullName>
        <ecNumber evidence="3">2.8.3.6</ecNumber>
    </submittedName>
</protein>
<dbReference type="Pfam" id="PF01144">
    <property type="entry name" value="CoA_trans"/>
    <property type="match status" value="1"/>
</dbReference>
<dbReference type="InterPro" id="IPR004165">
    <property type="entry name" value="CoA_trans_fam_I"/>
</dbReference>
<dbReference type="SUPFAM" id="SSF100950">
    <property type="entry name" value="NagB/RpiA/CoA transferase-like"/>
    <property type="match status" value="1"/>
</dbReference>
<dbReference type="AlphaFoldDB" id="A0A644YSZ4"/>
<dbReference type="PROSITE" id="PS01273">
    <property type="entry name" value="COA_TRANSF_1"/>
    <property type="match status" value="1"/>
</dbReference>
<gene>
    <name evidence="3" type="primary">pcaI_3</name>
    <name evidence="3" type="ORF">SDC9_77992</name>
</gene>
<evidence type="ECO:0000256" key="1">
    <source>
        <dbReference type="ARBA" id="ARBA00005612"/>
    </source>
</evidence>
<comment type="caution">
    <text evidence="3">The sequence shown here is derived from an EMBL/GenBank/DDBJ whole genome shotgun (WGS) entry which is preliminary data.</text>
</comment>
<sequence length="231" mass="24532">MLNKVVDSVHAAVRDVKDGAVVMIGGFGISGVPTELVCALLDQGARELTIVNNNAGNGKYGLSQLIEAGRVRRMVCSFARNSNPKIPNAEAFAEWYRAGKIELECVPQGTMAERMRAAGSGLGPFFTPTSYGTTLAKGKETRVINGVGYVLEDPLHGDLALVKARCADPWGNLMFRNAERNFGPVMCMASKLAVAQVDEVVPLGALVPENVMTPGIFVQRVVQVGSSGAPQ</sequence>
<dbReference type="InterPro" id="IPR012792">
    <property type="entry name" value="3-oxoacid_CoA-transf_A"/>
</dbReference>
<evidence type="ECO:0000313" key="3">
    <source>
        <dbReference type="EMBL" id="MPM31437.1"/>
    </source>
</evidence>
<dbReference type="EMBL" id="VSSQ01006072">
    <property type="protein sequence ID" value="MPM31437.1"/>
    <property type="molecule type" value="Genomic_DNA"/>
</dbReference>
<dbReference type="Gene3D" id="3.40.1080.10">
    <property type="entry name" value="Glutaconate Coenzyme A-transferase"/>
    <property type="match status" value="1"/>
</dbReference>
<dbReference type="NCBIfam" id="TIGR02429">
    <property type="entry name" value="pcaI_scoA_fam"/>
    <property type="match status" value="1"/>
</dbReference>
<keyword evidence="2 3" id="KW-0808">Transferase</keyword>
<dbReference type="PANTHER" id="PTHR13707:SF60">
    <property type="entry name" value="ACETATE COA-TRANSFERASE SUBUNIT ALPHA"/>
    <property type="match status" value="1"/>
</dbReference>
<dbReference type="GO" id="GO:0047569">
    <property type="term" value="F:3-oxoadipate CoA-transferase activity"/>
    <property type="evidence" value="ECO:0007669"/>
    <property type="project" value="UniProtKB-EC"/>
</dbReference>
<dbReference type="EC" id="2.8.3.6" evidence="3"/>
<dbReference type="SMART" id="SM00882">
    <property type="entry name" value="CoA_trans"/>
    <property type="match status" value="1"/>
</dbReference>
<accession>A0A644YSZ4</accession>
<name>A0A644YSZ4_9ZZZZ</name>
<evidence type="ECO:0000256" key="2">
    <source>
        <dbReference type="ARBA" id="ARBA00022679"/>
    </source>
</evidence>
<proteinExistence type="inferred from homology"/>
<dbReference type="PANTHER" id="PTHR13707">
    <property type="entry name" value="KETOACID-COENZYME A TRANSFERASE"/>
    <property type="match status" value="1"/>
</dbReference>
<dbReference type="InterPro" id="IPR004163">
    <property type="entry name" value="CoA_transf_BS"/>
</dbReference>
<reference evidence="3" key="1">
    <citation type="submission" date="2019-08" db="EMBL/GenBank/DDBJ databases">
        <authorList>
            <person name="Kucharzyk K."/>
            <person name="Murdoch R.W."/>
            <person name="Higgins S."/>
            <person name="Loffler F."/>
        </authorList>
    </citation>
    <scope>NUCLEOTIDE SEQUENCE</scope>
</reference>